<evidence type="ECO:0000256" key="3">
    <source>
        <dbReference type="SAM" id="MobiDB-lite"/>
    </source>
</evidence>
<dbReference type="GO" id="GO:0006397">
    <property type="term" value="P:mRNA processing"/>
    <property type="evidence" value="ECO:0007669"/>
    <property type="project" value="UniProtKB-KW"/>
</dbReference>
<proteinExistence type="predicted"/>
<dbReference type="Proteomes" id="UP000324748">
    <property type="component" value="Unassembled WGS sequence"/>
</dbReference>
<keyword evidence="2" id="KW-0862">Zinc</keyword>
<keyword evidence="6" id="KW-1185">Reference proteome</keyword>
<organism evidence="5 6">
    <name type="scientific">Puccinia graminis f. sp. tritici</name>
    <dbReference type="NCBI Taxonomy" id="56615"/>
    <lineage>
        <taxon>Eukaryota</taxon>
        <taxon>Fungi</taxon>
        <taxon>Dikarya</taxon>
        <taxon>Basidiomycota</taxon>
        <taxon>Pucciniomycotina</taxon>
        <taxon>Pucciniomycetes</taxon>
        <taxon>Pucciniales</taxon>
        <taxon>Pucciniaceae</taxon>
        <taxon>Puccinia</taxon>
    </lineage>
</organism>
<dbReference type="EMBL" id="VSWC01000054">
    <property type="protein sequence ID" value="KAA1100002.1"/>
    <property type="molecule type" value="Genomic_DNA"/>
</dbReference>
<evidence type="ECO:0000313" key="5">
    <source>
        <dbReference type="EMBL" id="KAA1100002.1"/>
    </source>
</evidence>
<name>A0A5B0PGN2_PUCGR</name>
<dbReference type="OrthoDB" id="427960at2759"/>
<comment type="caution">
    <text evidence="5">The sequence shown here is derived from an EMBL/GenBank/DDBJ whole genome shotgun (WGS) entry which is preliminary data.</text>
</comment>
<reference evidence="5 6" key="1">
    <citation type="submission" date="2019-05" db="EMBL/GenBank/DDBJ databases">
        <title>Emergence of the Ug99 lineage of the wheat stem rust pathogen through somatic hybridization.</title>
        <authorList>
            <person name="Li F."/>
            <person name="Upadhyaya N.M."/>
            <person name="Sperschneider J."/>
            <person name="Matny O."/>
            <person name="Nguyen-Phuc H."/>
            <person name="Mago R."/>
            <person name="Raley C."/>
            <person name="Miller M.E."/>
            <person name="Silverstein K.A.T."/>
            <person name="Henningsen E."/>
            <person name="Hirsch C.D."/>
            <person name="Visser B."/>
            <person name="Pretorius Z.A."/>
            <person name="Steffenson B.J."/>
            <person name="Schwessinger B."/>
            <person name="Dodds P.N."/>
            <person name="Figueroa M."/>
        </authorList>
    </citation>
    <scope>NUCLEOTIDE SEQUENCE [LARGE SCALE GENOMIC DNA]</scope>
    <source>
        <strain evidence="5">21-0</strain>
    </source>
</reference>
<dbReference type="SUPFAM" id="SSF57756">
    <property type="entry name" value="Retrovirus zinc finger-like domains"/>
    <property type="match status" value="1"/>
</dbReference>
<feature type="region of interest" description="Disordered" evidence="3">
    <location>
        <begin position="384"/>
        <end position="447"/>
    </location>
</feature>
<gene>
    <name evidence="5" type="ORF">PGT21_027429</name>
</gene>
<evidence type="ECO:0000256" key="1">
    <source>
        <dbReference type="ARBA" id="ARBA00022664"/>
    </source>
</evidence>
<feature type="region of interest" description="Disordered" evidence="3">
    <location>
        <begin position="1"/>
        <end position="30"/>
    </location>
</feature>
<feature type="region of interest" description="Disordered" evidence="3">
    <location>
        <begin position="48"/>
        <end position="75"/>
    </location>
</feature>
<dbReference type="PROSITE" id="PS50158">
    <property type="entry name" value="ZF_CCHC"/>
    <property type="match status" value="1"/>
</dbReference>
<dbReference type="InterPro" id="IPR001878">
    <property type="entry name" value="Znf_CCHC"/>
</dbReference>
<keyword evidence="1" id="KW-0507">mRNA processing</keyword>
<dbReference type="AlphaFoldDB" id="A0A5B0PGN2"/>
<dbReference type="GO" id="GO:0003676">
    <property type="term" value="F:nucleic acid binding"/>
    <property type="evidence" value="ECO:0007669"/>
    <property type="project" value="InterPro"/>
</dbReference>
<feature type="compositionally biased region" description="Acidic residues" evidence="3">
    <location>
        <begin position="48"/>
        <end position="71"/>
    </location>
</feature>
<keyword evidence="2" id="KW-0863">Zinc-finger</keyword>
<protein>
    <recommendedName>
        <fullName evidence="4">CCHC-type domain-containing protein</fullName>
    </recommendedName>
</protein>
<dbReference type="SMART" id="SM00343">
    <property type="entry name" value="ZnF_C2HC"/>
    <property type="match status" value="1"/>
</dbReference>
<evidence type="ECO:0000259" key="4">
    <source>
        <dbReference type="PROSITE" id="PS50158"/>
    </source>
</evidence>
<dbReference type="InterPro" id="IPR036875">
    <property type="entry name" value="Znf_CCHC_sf"/>
</dbReference>
<keyword evidence="2" id="KW-0479">Metal-binding</keyword>
<feature type="compositionally biased region" description="Polar residues" evidence="3">
    <location>
        <begin position="1"/>
        <end position="10"/>
    </location>
</feature>
<dbReference type="Gene3D" id="4.10.60.10">
    <property type="entry name" value="Zinc finger, CCHC-type"/>
    <property type="match status" value="1"/>
</dbReference>
<dbReference type="GO" id="GO:0008270">
    <property type="term" value="F:zinc ion binding"/>
    <property type="evidence" value="ECO:0007669"/>
    <property type="project" value="UniProtKB-KW"/>
</dbReference>
<accession>A0A5B0PGN2</accession>
<evidence type="ECO:0000256" key="2">
    <source>
        <dbReference type="PROSITE-ProRule" id="PRU00047"/>
    </source>
</evidence>
<feature type="domain" description="CCHC-type" evidence="4">
    <location>
        <begin position="409"/>
        <end position="423"/>
    </location>
</feature>
<evidence type="ECO:0000313" key="6">
    <source>
        <dbReference type="Proteomes" id="UP000324748"/>
    </source>
</evidence>
<sequence length="447" mass="49314">MPPKSTSNVTVRRKSRVIAGAPRPMNGSSYSAEEIETLTPQQVAWVEENPDFWSEAEDDDSGQEEYEDVPQDGDGRFVENYPSEDSKVAVSSSTAAGRSVSLPEEPAVVHSDGMDVDSNETVKHPRRDVSYCGQTYPRVSVFAAGRDVGPPTEDRNASVAPPADFARPNVADYGPLPAQVYLTDVTKAMKGWNREIVPNFSGTDSKEVRNWMNKLSIELAVRFVQPGIWHQVGIRCLVGKAREDYNDVMRAGSDPRSWNSFADWLIDLNPEMSNKAAVAAEYAALRMRPNETAQNFYNRFRDWQVKANIYHYSHDPCTGFVERLVPDLRLRIEDHVAAEATRQTPMDFPRIATFTMDTDCRAKMAAVEASKRFSGSCGGFPGPLGSKKEADSGDSSSGKKRSDGAVRNCYNCGKPGHISAKCPHPKPDCQRQYEASAASGKTKSLNV</sequence>
<feature type="region of interest" description="Disordered" evidence="3">
    <location>
        <begin position="83"/>
        <end position="102"/>
    </location>
</feature>
<dbReference type="Pfam" id="PF00098">
    <property type="entry name" value="zf-CCHC"/>
    <property type="match status" value="1"/>
</dbReference>